<name>A0A8T0IJ68_CERPU</name>
<evidence type="ECO:0000313" key="3">
    <source>
        <dbReference type="EMBL" id="KAG0583800.1"/>
    </source>
</evidence>
<evidence type="ECO:0000313" key="4">
    <source>
        <dbReference type="Proteomes" id="UP000822688"/>
    </source>
</evidence>
<comment type="caution">
    <text evidence="3">The sequence shown here is derived from an EMBL/GenBank/DDBJ whole genome shotgun (WGS) entry which is preliminary data.</text>
</comment>
<feature type="transmembrane region" description="Helical" evidence="1">
    <location>
        <begin position="290"/>
        <end position="306"/>
    </location>
</feature>
<keyword evidence="2" id="KW-0732">Signal</keyword>
<organism evidence="3 4">
    <name type="scientific">Ceratodon purpureus</name>
    <name type="common">Fire moss</name>
    <name type="synonym">Dicranum purpureum</name>
    <dbReference type="NCBI Taxonomy" id="3225"/>
    <lineage>
        <taxon>Eukaryota</taxon>
        <taxon>Viridiplantae</taxon>
        <taxon>Streptophyta</taxon>
        <taxon>Embryophyta</taxon>
        <taxon>Bryophyta</taxon>
        <taxon>Bryophytina</taxon>
        <taxon>Bryopsida</taxon>
        <taxon>Dicranidae</taxon>
        <taxon>Pseudoditrichales</taxon>
        <taxon>Ditrichaceae</taxon>
        <taxon>Ceratodon</taxon>
    </lineage>
</organism>
<dbReference type="EMBL" id="CM026423">
    <property type="protein sequence ID" value="KAG0583800.1"/>
    <property type="molecule type" value="Genomic_DNA"/>
</dbReference>
<proteinExistence type="predicted"/>
<keyword evidence="4" id="KW-1185">Reference proteome</keyword>
<feature type="transmembrane region" description="Helical" evidence="1">
    <location>
        <begin position="162"/>
        <end position="187"/>
    </location>
</feature>
<feature type="transmembrane region" description="Helical" evidence="1">
    <location>
        <begin position="250"/>
        <end position="270"/>
    </location>
</feature>
<accession>A0A8T0IJ68</accession>
<evidence type="ECO:0000256" key="2">
    <source>
        <dbReference type="SAM" id="SignalP"/>
    </source>
</evidence>
<dbReference type="AlphaFoldDB" id="A0A8T0IJ68"/>
<feature type="transmembrane region" description="Helical" evidence="1">
    <location>
        <begin position="318"/>
        <end position="342"/>
    </location>
</feature>
<feature type="chain" id="PRO_5035927965" evidence="2">
    <location>
        <begin position="25"/>
        <end position="351"/>
    </location>
</feature>
<keyword evidence="1" id="KW-1133">Transmembrane helix</keyword>
<feature type="signal peptide" evidence="2">
    <location>
        <begin position="1"/>
        <end position="24"/>
    </location>
</feature>
<keyword evidence="1" id="KW-0472">Membrane</keyword>
<keyword evidence="1" id="KW-0812">Transmembrane</keyword>
<evidence type="ECO:0000256" key="1">
    <source>
        <dbReference type="SAM" id="Phobius"/>
    </source>
</evidence>
<dbReference type="Proteomes" id="UP000822688">
    <property type="component" value="Chromosome 3"/>
</dbReference>
<sequence>MSFLRAATVSALVLLLCLLHGAPAYGSGPAVFTPPPNWNFTISECAIFRNETVLRPLFTLWPESIKNVRFRYCCEYQTTDYALIPCGGISFSSFKLSTYRYSPDEGNLVPAPYYDLGLIDKKYSWYWQHWAFWRLPRLPTPSLYCEVTDLHRLYMHRFWRGAILRGAITAATLVGILLIGGIGIPFCRSDPDVNRESYYSRYTRFKWQWNKVQWEELCSDLLHVVLLSLVGTCLMEGVGHSSIREWRSQLMYNGGVVYTYLTLFAILSALFRHSVNPKKKHKTDWRWQKVFGQFAAQFTVGAYLGLVEDVSGHGLDGVACLVLGTAVGATIWSAGVELYIILQIFHFKPEK</sequence>
<gene>
    <name evidence="3" type="ORF">KC19_3G164200</name>
</gene>
<protein>
    <submittedName>
        <fullName evidence="3">Uncharacterized protein</fullName>
    </submittedName>
</protein>
<reference evidence="3" key="1">
    <citation type="submission" date="2020-06" db="EMBL/GenBank/DDBJ databases">
        <title>WGS assembly of Ceratodon purpureus strain R40.</title>
        <authorList>
            <person name="Carey S.B."/>
            <person name="Jenkins J."/>
            <person name="Shu S."/>
            <person name="Lovell J.T."/>
            <person name="Sreedasyam A."/>
            <person name="Maumus F."/>
            <person name="Tiley G.P."/>
            <person name="Fernandez-Pozo N."/>
            <person name="Barry K."/>
            <person name="Chen C."/>
            <person name="Wang M."/>
            <person name="Lipzen A."/>
            <person name="Daum C."/>
            <person name="Saski C.A."/>
            <person name="Payton A.C."/>
            <person name="Mcbreen J.C."/>
            <person name="Conrad R.E."/>
            <person name="Kollar L.M."/>
            <person name="Olsson S."/>
            <person name="Huttunen S."/>
            <person name="Landis J.B."/>
            <person name="Wickett N.J."/>
            <person name="Johnson M.G."/>
            <person name="Rensing S.A."/>
            <person name="Grimwood J."/>
            <person name="Schmutz J."/>
            <person name="Mcdaniel S.F."/>
        </authorList>
    </citation>
    <scope>NUCLEOTIDE SEQUENCE</scope>
    <source>
        <strain evidence="3">R40</strain>
    </source>
</reference>
<feature type="transmembrane region" description="Helical" evidence="1">
    <location>
        <begin position="221"/>
        <end position="238"/>
    </location>
</feature>